<feature type="region of interest" description="Disordered" evidence="5">
    <location>
        <begin position="653"/>
        <end position="748"/>
    </location>
</feature>
<feature type="compositionally biased region" description="Low complexity" evidence="5">
    <location>
        <begin position="323"/>
        <end position="337"/>
    </location>
</feature>
<feature type="compositionally biased region" description="Polar residues" evidence="5">
    <location>
        <begin position="555"/>
        <end position="570"/>
    </location>
</feature>
<accession>A0A9P7GPP3</accession>
<name>A0A9P7GPP3_9AGAR</name>
<dbReference type="CDD" id="cd09804">
    <property type="entry name" value="Dcp1"/>
    <property type="match status" value="1"/>
</dbReference>
<feature type="compositionally biased region" description="Low complexity" evidence="5">
    <location>
        <begin position="498"/>
        <end position="508"/>
    </location>
</feature>
<dbReference type="Gene3D" id="2.30.29.30">
    <property type="entry name" value="Pleckstrin-homology domain (PH domain)/Phosphotyrosine-binding domain (PTB)"/>
    <property type="match status" value="1"/>
</dbReference>
<dbReference type="AlphaFoldDB" id="A0A9P7GPP3"/>
<proteinExistence type="inferred from homology"/>
<feature type="region of interest" description="Disordered" evidence="5">
    <location>
        <begin position="498"/>
        <end position="604"/>
    </location>
</feature>
<feature type="compositionally biased region" description="Low complexity" evidence="5">
    <location>
        <begin position="443"/>
        <end position="452"/>
    </location>
</feature>
<dbReference type="GO" id="GO:0008047">
    <property type="term" value="F:enzyme activator activity"/>
    <property type="evidence" value="ECO:0007669"/>
    <property type="project" value="InterPro"/>
</dbReference>
<feature type="compositionally biased region" description="Pro residues" evidence="5">
    <location>
        <begin position="582"/>
        <end position="600"/>
    </location>
</feature>
<evidence type="ECO:0000256" key="1">
    <source>
        <dbReference type="ARBA" id="ARBA00004496"/>
    </source>
</evidence>
<feature type="compositionally biased region" description="Low complexity" evidence="5">
    <location>
        <begin position="416"/>
        <end position="430"/>
    </location>
</feature>
<evidence type="ECO:0000256" key="3">
    <source>
        <dbReference type="ARBA" id="ARBA00022490"/>
    </source>
</evidence>
<evidence type="ECO:0000256" key="4">
    <source>
        <dbReference type="ARBA" id="ARBA00022664"/>
    </source>
</evidence>
<dbReference type="SUPFAM" id="SSF50729">
    <property type="entry name" value="PH domain-like"/>
    <property type="match status" value="1"/>
</dbReference>
<comment type="similarity">
    <text evidence="2">Belongs to the DCP1 family.</text>
</comment>
<feature type="region of interest" description="Disordered" evidence="5">
    <location>
        <begin position="416"/>
        <end position="465"/>
    </location>
</feature>
<feature type="region of interest" description="Disordered" evidence="5">
    <location>
        <begin position="223"/>
        <end position="260"/>
    </location>
</feature>
<feature type="region of interest" description="Disordered" evidence="5">
    <location>
        <begin position="776"/>
        <end position="809"/>
    </location>
</feature>
<reference evidence="6" key="2">
    <citation type="submission" date="2021-10" db="EMBL/GenBank/DDBJ databases">
        <title>Phylogenomics reveals ancestral predisposition of the termite-cultivated fungus Termitomyces towards a domesticated lifestyle.</title>
        <authorList>
            <person name="Auxier B."/>
            <person name="Grum-Grzhimaylo A."/>
            <person name="Cardenas M.E."/>
            <person name="Lodge J.D."/>
            <person name="Laessoe T."/>
            <person name="Pedersen O."/>
            <person name="Smith M.E."/>
            <person name="Kuyper T.W."/>
            <person name="Franco-Molano E.A."/>
            <person name="Baroni T.J."/>
            <person name="Aanen D.K."/>
        </authorList>
    </citation>
    <scope>NUCLEOTIDE SEQUENCE</scope>
    <source>
        <strain evidence="6">D49</strain>
    </source>
</reference>
<protein>
    <submittedName>
        <fullName evidence="6">Uncharacterized protein</fullName>
    </submittedName>
</protein>
<dbReference type="GO" id="GO:0031087">
    <property type="term" value="P:deadenylation-independent decapping of nuclear-transcribed mRNA"/>
    <property type="evidence" value="ECO:0007669"/>
    <property type="project" value="TreeGrafter"/>
</dbReference>
<evidence type="ECO:0000313" key="6">
    <source>
        <dbReference type="EMBL" id="KAG5654542.1"/>
    </source>
</evidence>
<evidence type="ECO:0000313" key="7">
    <source>
        <dbReference type="Proteomes" id="UP000717328"/>
    </source>
</evidence>
<feature type="compositionally biased region" description="Low complexity" evidence="5">
    <location>
        <begin position="721"/>
        <end position="737"/>
    </location>
</feature>
<gene>
    <name evidence="6" type="ORF">H0H81_000063</name>
</gene>
<reference evidence="6" key="1">
    <citation type="submission" date="2021-02" db="EMBL/GenBank/DDBJ databases">
        <authorList>
            <person name="Nieuwenhuis M."/>
            <person name="Van De Peppel L.J.J."/>
        </authorList>
    </citation>
    <scope>NUCLEOTIDE SEQUENCE</scope>
    <source>
        <strain evidence="6">D49</strain>
    </source>
</reference>
<dbReference type="Pfam" id="PF06058">
    <property type="entry name" value="DCP1"/>
    <property type="match status" value="1"/>
</dbReference>
<keyword evidence="3" id="KW-0963">Cytoplasm</keyword>
<dbReference type="Proteomes" id="UP000717328">
    <property type="component" value="Unassembled WGS sequence"/>
</dbReference>
<feature type="compositionally biased region" description="Basic and acidic residues" evidence="5">
    <location>
        <begin position="696"/>
        <end position="709"/>
    </location>
</feature>
<feature type="compositionally biased region" description="Polar residues" evidence="5">
    <location>
        <begin position="663"/>
        <end position="673"/>
    </location>
</feature>
<dbReference type="PANTHER" id="PTHR16290">
    <property type="entry name" value="TRANSCRIPTION FACTOR SMIF DECAPPING ENZYME DCP1"/>
    <property type="match status" value="1"/>
</dbReference>
<comment type="caution">
    <text evidence="6">The sequence shown here is derived from an EMBL/GenBank/DDBJ whole genome shotgun (WGS) entry which is preliminary data.</text>
</comment>
<feature type="compositionally biased region" description="Pro residues" evidence="5">
    <location>
        <begin position="1"/>
        <end position="18"/>
    </location>
</feature>
<keyword evidence="4" id="KW-0507">mRNA processing</keyword>
<evidence type="ECO:0000256" key="2">
    <source>
        <dbReference type="ARBA" id="ARBA00008778"/>
    </source>
</evidence>
<feature type="region of interest" description="Disordered" evidence="5">
    <location>
        <begin position="1"/>
        <end position="26"/>
    </location>
</feature>
<comment type="subcellular location">
    <subcellularLocation>
        <location evidence="1">Cytoplasm</location>
    </subcellularLocation>
</comment>
<dbReference type="InterPro" id="IPR010334">
    <property type="entry name" value="Dcp1"/>
</dbReference>
<dbReference type="GO" id="GO:0003729">
    <property type="term" value="F:mRNA binding"/>
    <property type="evidence" value="ECO:0007669"/>
    <property type="project" value="TreeGrafter"/>
</dbReference>
<feature type="compositionally biased region" description="Low complexity" evidence="5">
    <location>
        <begin position="794"/>
        <end position="809"/>
    </location>
</feature>
<evidence type="ECO:0000256" key="5">
    <source>
        <dbReference type="SAM" id="MobiDB-lite"/>
    </source>
</evidence>
<dbReference type="InterPro" id="IPR011993">
    <property type="entry name" value="PH-like_dom_sf"/>
</dbReference>
<dbReference type="GO" id="GO:0000932">
    <property type="term" value="C:P-body"/>
    <property type="evidence" value="ECO:0007669"/>
    <property type="project" value="TreeGrafter"/>
</dbReference>
<dbReference type="PANTHER" id="PTHR16290:SF0">
    <property type="entry name" value="DECAPPING PROTEIN 1, ISOFORM A"/>
    <property type="match status" value="1"/>
</dbReference>
<organism evidence="6 7">
    <name type="scientific">Sphagnurus paluster</name>
    <dbReference type="NCBI Taxonomy" id="117069"/>
    <lineage>
        <taxon>Eukaryota</taxon>
        <taxon>Fungi</taxon>
        <taxon>Dikarya</taxon>
        <taxon>Basidiomycota</taxon>
        <taxon>Agaricomycotina</taxon>
        <taxon>Agaricomycetes</taxon>
        <taxon>Agaricomycetidae</taxon>
        <taxon>Agaricales</taxon>
        <taxon>Tricholomatineae</taxon>
        <taxon>Lyophyllaceae</taxon>
        <taxon>Sphagnurus</taxon>
    </lineage>
</organism>
<dbReference type="EMBL" id="JABCKI010000005">
    <property type="protein sequence ID" value="KAG5654542.1"/>
    <property type="molecule type" value="Genomic_DNA"/>
</dbReference>
<dbReference type="GO" id="GO:0006397">
    <property type="term" value="P:mRNA processing"/>
    <property type="evidence" value="ECO:0007669"/>
    <property type="project" value="UniProtKB-KW"/>
</dbReference>
<feature type="region of interest" description="Disordered" evidence="5">
    <location>
        <begin position="305"/>
        <end position="337"/>
    </location>
</feature>
<sequence length="904" mass="95907">MASEPPLSPVSHQPPAPAKQPNMGMSPASRYQHNLKVLRRRDPSIVSIFDQFSHVCLYHHNGTKWEKQGYEGSMFLYEREEYPPYGFYILNRMGMDDHIQRLYPEDNIGAHGSYLIIRSYPEFTERRLSIARTAASHMSPKPHKYSDIYSIPHVDQLTAADKGESATIGLWMFATDSREPLIDIFTRLHSYIKKNEPYPQEFRYGPDRPPPSIPVTTAAIAGTPSHTHAQPNKLANGSSHQGHFKASHPGQAYANGNGGGSEIDKLFANAKVEPTPASPTASTSQSPNSTSKITVQSLFAALGGGVSKQNADHRTPSVTGYRASSTTSLPSPSASSSTSSGLSLLDSIFASASASASRPATTQVNIQAAPPPLASAPTSSAASVTIFSPAPTTTSVPQILNQDVIATLLGLPPSRSASAASTAYSTGAQSHPSSRGGDDEGSRAASSRSNSGSDEDGYSESSTVLDPEAEYDEELQAAGASAGRPLLAEYNFLGTNGHTNGHAHGQNGRVLGDVTPRPPTGGFVTPPFSRHSTYPQPNGHNNHSGRLSAPMLEHSLSTATVTGNRSQSQPLMRATAPYQSSTPPPVAAAPAPAAAPPPSGVPLGSERALVPFEPDSELWPYPRTQSGLPEDGDDIIELDFADTSALSDPEAFAARRAHRRGPSASSNPNTNTIEGGIGALLSAGTERRKTRRKGRKEKEQARLREREEIENSWDVPGGGAAAAPIASASGQNGNGHNHNGHGNGNGHGLGYAAVNGNGNGHAYEYEHRYGTYTQGERRLPSTASPSPCPSPELQPADSASAAREAQAPAPKQILKKAVNGTSAPKVQVPAAPVDPVRDSVLAAVADKGPSAPALARNDFVREVLMLIHVRIFLHLGFHILNSGIFQTDKAFVDSMYQEYTSRIR</sequence>
<dbReference type="GO" id="GO:0000290">
    <property type="term" value="P:deadenylation-dependent decapping of nuclear-transcribed mRNA"/>
    <property type="evidence" value="ECO:0007669"/>
    <property type="project" value="InterPro"/>
</dbReference>
<feature type="compositionally biased region" description="Polar residues" evidence="5">
    <location>
        <begin position="530"/>
        <end position="545"/>
    </location>
</feature>
<keyword evidence="7" id="KW-1185">Reference proteome</keyword>
<dbReference type="OrthoDB" id="440673at2759"/>
<feature type="compositionally biased region" description="Polar residues" evidence="5">
    <location>
        <begin position="224"/>
        <end position="241"/>
    </location>
</feature>